<dbReference type="Pfam" id="PF21103">
    <property type="entry name" value="PH1_SSRP1-like"/>
    <property type="match status" value="1"/>
</dbReference>
<keyword evidence="1" id="KW-1133">Transmembrane helix</keyword>
<feature type="transmembrane region" description="Helical" evidence="1">
    <location>
        <begin position="95"/>
        <end position="119"/>
    </location>
</feature>
<dbReference type="EMBL" id="CAJJDM010000041">
    <property type="protein sequence ID" value="CAD8068391.1"/>
    <property type="molecule type" value="Genomic_DNA"/>
</dbReference>
<sequence>MSQQFTKGINWGSAFNDDKYLTLKQIQINLIKLLLKKVINSTRFLFLIKNKKSNKKKKYPIKIQIKKNLIIQEKSQHFNRNYKMKLQIKQKLDKVLLTLYLQFMMFLQLCLGDIILWISLIRHSVSWKYLLLIIKESQVYFYCLCQINLSLVIRLEHPFRQGQTAYNYLVMLFKKDYETDIKLKYQRNIETII</sequence>
<feature type="domain" description="FACT complex subunit SSRP1-like first PH" evidence="2">
    <location>
        <begin position="146"/>
        <end position="187"/>
    </location>
</feature>
<name>A0A8S1LR16_PARPR</name>
<evidence type="ECO:0000259" key="2">
    <source>
        <dbReference type="Pfam" id="PF21103"/>
    </source>
</evidence>
<dbReference type="InterPro" id="IPR048993">
    <property type="entry name" value="SSRP1-like_PH1"/>
</dbReference>
<evidence type="ECO:0000256" key="1">
    <source>
        <dbReference type="SAM" id="Phobius"/>
    </source>
</evidence>
<evidence type="ECO:0000313" key="3">
    <source>
        <dbReference type="EMBL" id="CAD8068391.1"/>
    </source>
</evidence>
<comment type="caution">
    <text evidence="3">The sequence shown here is derived from an EMBL/GenBank/DDBJ whole genome shotgun (WGS) entry which is preliminary data.</text>
</comment>
<accession>A0A8S1LR16</accession>
<keyword evidence="1" id="KW-0812">Transmembrane</keyword>
<proteinExistence type="predicted"/>
<evidence type="ECO:0000313" key="4">
    <source>
        <dbReference type="Proteomes" id="UP000688137"/>
    </source>
</evidence>
<dbReference type="Proteomes" id="UP000688137">
    <property type="component" value="Unassembled WGS sequence"/>
</dbReference>
<dbReference type="AlphaFoldDB" id="A0A8S1LR16"/>
<keyword evidence="4" id="KW-1185">Reference proteome</keyword>
<protein>
    <recommendedName>
        <fullName evidence="2">FACT complex subunit SSRP1-like first PH domain-containing protein</fullName>
    </recommendedName>
</protein>
<keyword evidence="1" id="KW-0472">Membrane</keyword>
<gene>
    <name evidence="3" type="ORF">PPRIM_AZ9-3.1.T0420135</name>
</gene>
<organism evidence="3 4">
    <name type="scientific">Paramecium primaurelia</name>
    <dbReference type="NCBI Taxonomy" id="5886"/>
    <lineage>
        <taxon>Eukaryota</taxon>
        <taxon>Sar</taxon>
        <taxon>Alveolata</taxon>
        <taxon>Ciliophora</taxon>
        <taxon>Intramacronucleata</taxon>
        <taxon>Oligohymenophorea</taxon>
        <taxon>Peniculida</taxon>
        <taxon>Parameciidae</taxon>
        <taxon>Paramecium</taxon>
    </lineage>
</organism>
<reference evidence="3" key="1">
    <citation type="submission" date="2021-01" db="EMBL/GenBank/DDBJ databases">
        <authorList>
            <consortium name="Genoscope - CEA"/>
            <person name="William W."/>
        </authorList>
    </citation>
    <scope>NUCLEOTIDE SEQUENCE</scope>
</reference>